<evidence type="ECO:0000313" key="11">
    <source>
        <dbReference type="Proteomes" id="UP001229486"/>
    </source>
</evidence>
<comment type="caution">
    <text evidence="10">The sequence shown here is derived from an EMBL/GenBank/DDBJ whole genome shotgun (WGS) entry which is preliminary data.</text>
</comment>
<dbReference type="PANTHER" id="PTHR30161">
    <property type="entry name" value="FLAGELLAR EXPORT PROTEIN, MEMBRANE FLHA SUBUNIT-RELATED"/>
    <property type="match status" value="1"/>
</dbReference>
<keyword evidence="6 9" id="KW-0812">Transmembrane</keyword>
<evidence type="ECO:0000313" key="10">
    <source>
        <dbReference type="EMBL" id="MDP9650488.1"/>
    </source>
</evidence>
<feature type="transmembrane region" description="Helical" evidence="9">
    <location>
        <begin position="7"/>
        <end position="27"/>
    </location>
</feature>
<dbReference type="GO" id="GO:0005886">
    <property type="term" value="C:plasma membrane"/>
    <property type="evidence" value="ECO:0007669"/>
    <property type="project" value="UniProtKB-SubCell"/>
</dbReference>
<gene>
    <name evidence="10" type="ORF">J2793_005961</name>
</gene>
<sequence length="702" mass="76074">MLKTLKLPVGGEIGMLFLIIAILSLMILPLPTFMIDILVGLNIAASVTLLMITLYVPSVVSLSAFPSLLLFTTLYRLSLSIASTKSILLHAEAGEIIDSFGKLVVGGNLVVGMVVFIIITLVQFIVIAKGSERVAEVGARFTLDAMPGKQMSIDADLRANLLTSDEARHKRATLALESALHGGMDGAMKFVKGDAVAGLIITVINIVAGLAVGVAYHGMTAAEAANRFSILSVGDAMVAQVPALLLSVAAGVMITRVADDRDETQRSLGADIGRQLITSPPALFFAAVLLLAFAAVPGFPWLLFILLSGVLAFAAYRLQKSKPSRQLHDGESVRSMQRVGAKIETPAIAPHPPAFTCALGVRIAPDLVARLSLAGLNTSFEAEREVLQEELGLPFPGITMWTSDRLAASTCEFLMHDVPYLTVEIPPGKVVLPTLPLALAREASGIGEDRPGDAELRALAPNCEQRAPLDGSSEPSYWHDEKGLPAKTEAWRAEQVIAHVSVRLLRRHASLFLGVQEVQWIQEQLGIDYPGLLAEVQKVLPPQRIADVLRRLLEEQIPIRNVRNIMESLIAWGPKEKDMLMLTEYVRGDLARFLAHRATQGAKVLPAVLLDGPVEQHIRQAIKQTPTGNYLALPPDEVTFLLDSIEAYAGTIARDDIALVTSMDIRRYVRRMLEGKLDWLNVYSYQELGGLVELQPIGRVTA</sequence>
<feature type="transmembrane region" description="Helical" evidence="9">
    <location>
        <begin position="109"/>
        <end position="128"/>
    </location>
</feature>
<protein>
    <submittedName>
        <fullName evidence="10">Type III secretion protein V</fullName>
    </submittedName>
</protein>
<dbReference type="Gene3D" id="3.40.30.60">
    <property type="entry name" value="FHIPEP family, domain 1"/>
    <property type="match status" value="1"/>
</dbReference>
<feature type="transmembrane region" description="Helical" evidence="9">
    <location>
        <begin position="195"/>
        <end position="216"/>
    </location>
</feature>
<evidence type="ECO:0000256" key="2">
    <source>
        <dbReference type="ARBA" id="ARBA00008835"/>
    </source>
</evidence>
<evidence type="ECO:0000256" key="6">
    <source>
        <dbReference type="ARBA" id="ARBA00022692"/>
    </source>
</evidence>
<evidence type="ECO:0000256" key="8">
    <source>
        <dbReference type="ARBA" id="ARBA00023136"/>
    </source>
</evidence>
<feature type="transmembrane region" description="Helical" evidence="9">
    <location>
        <begin position="276"/>
        <end position="295"/>
    </location>
</feature>
<keyword evidence="5" id="KW-0997">Cell inner membrane</keyword>
<dbReference type="Gene3D" id="1.10.8.540">
    <property type="entry name" value="FHIPEP family, domain 3"/>
    <property type="match status" value="1"/>
</dbReference>
<dbReference type="Pfam" id="PF00771">
    <property type="entry name" value="FHIPEP"/>
    <property type="match status" value="1"/>
</dbReference>
<dbReference type="GO" id="GO:0009306">
    <property type="term" value="P:protein secretion"/>
    <property type="evidence" value="ECO:0007669"/>
    <property type="project" value="InterPro"/>
</dbReference>
<dbReference type="PIRSF" id="PIRSF005419">
    <property type="entry name" value="FlhA"/>
    <property type="match status" value="1"/>
</dbReference>
<evidence type="ECO:0000256" key="1">
    <source>
        <dbReference type="ARBA" id="ARBA00004429"/>
    </source>
</evidence>
<comment type="subcellular location">
    <subcellularLocation>
        <location evidence="1">Cell inner membrane</location>
        <topology evidence="1">Multi-pass membrane protein</topology>
    </subcellularLocation>
</comment>
<keyword evidence="3" id="KW-0813">Transport</keyword>
<proteinExistence type="inferred from homology"/>
<dbReference type="PANTHER" id="PTHR30161:SF2">
    <property type="entry name" value="INVASION PROTEIN INVA"/>
    <property type="match status" value="1"/>
</dbReference>
<dbReference type="PROSITE" id="PS00994">
    <property type="entry name" value="FHIPEP"/>
    <property type="match status" value="1"/>
</dbReference>
<dbReference type="InterPro" id="IPR001712">
    <property type="entry name" value="T3SS_FHIPEP"/>
</dbReference>
<dbReference type="Gene3D" id="3.40.50.12790">
    <property type="entry name" value="FHIPEP family, domain 4"/>
    <property type="match status" value="1"/>
</dbReference>
<dbReference type="EMBL" id="JAURTK010000010">
    <property type="protein sequence ID" value="MDP9650488.1"/>
    <property type="molecule type" value="Genomic_DNA"/>
</dbReference>
<dbReference type="InterPro" id="IPR042196">
    <property type="entry name" value="FHIPEP_4"/>
</dbReference>
<keyword evidence="7 9" id="KW-1133">Transmembrane helix</keyword>
<accession>A0AB73IKD7</accession>
<keyword evidence="8 9" id="KW-0472">Membrane</keyword>
<dbReference type="InterPro" id="IPR042193">
    <property type="entry name" value="FHIPEP_3"/>
</dbReference>
<dbReference type="AlphaFoldDB" id="A0AB73IKD7"/>
<evidence type="ECO:0000256" key="7">
    <source>
        <dbReference type="ARBA" id="ARBA00022989"/>
    </source>
</evidence>
<dbReference type="PRINTS" id="PR00949">
    <property type="entry name" value="TYPE3IMAPROT"/>
</dbReference>
<dbReference type="InterPro" id="IPR006302">
    <property type="entry name" value="T3SS_HrcV"/>
</dbReference>
<keyword evidence="4" id="KW-1003">Cell membrane</keyword>
<dbReference type="Proteomes" id="UP001229486">
    <property type="component" value="Unassembled WGS sequence"/>
</dbReference>
<dbReference type="InterPro" id="IPR025505">
    <property type="entry name" value="FHIPEP_CS"/>
</dbReference>
<dbReference type="NCBIfam" id="TIGR01399">
    <property type="entry name" value="hrcV"/>
    <property type="match status" value="1"/>
</dbReference>
<organism evidence="10 11">
    <name type="scientific">Paraburkholderia caledonica</name>
    <dbReference type="NCBI Taxonomy" id="134536"/>
    <lineage>
        <taxon>Bacteria</taxon>
        <taxon>Pseudomonadati</taxon>
        <taxon>Pseudomonadota</taxon>
        <taxon>Betaproteobacteria</taxon>
        <taxon>Burkholderiales</taxon>
        <taxon>Burkholderiaceae</taxon>
        <taxon>Paraburkholderia</taxon>
    </lineage>
</organism>
<evidence type="ECO:0000256" key="9">
    <source>
        <dbReference type="SAM" id="Phobius"/>
    </source>
</evidence>
<dbReference type="RefSeq" id="WP_392395382.1">
    <property type="nucleotide sequence ID" value="NZ_JAURTK010000010.1"/>
</dbReference>
<reference evidence="10" key="1">
    <citation type="submission" date="2023-07" db="EMBL/GenBank/DDBJ databases">
        <title>Sorghum-associated microbial communities from plants grown in Nebraska, USA.</title>
        <authorList>
            <person name="Schachtman D."/>
        </authorList>
    </citation>
    <scope>NUCLEOTIDE SEQUENCE</scope>
    <source>
        <strain evidence="10">DS1061</strain>
    </source>
</reference>
<dbReference type="InterPro" id="IPR042194">
    <property type="entry name" value="FHIPEP_1"/>
</dbReference>
<name>A0AB73IKD7_9BURK</name>
<evidence type="ECO:0000256" key="3">
    <source>
        <dbReference type="ARBA" id="ARBA00022448"/>
    </source>
</evidence>
<comment type="similarity">
    <text evidence="2">Belongs to the FHIPEP (flagella/HR/invasion proteins export pore) family.</text>
</comment>
<evidence type="ECO:0000256" key="4">
    <source>
        <dbReference type="ARBA" id="ARBA00022475"/>
    </source>
</evidence>
<evidence type="ECO:0000256" key="5">
    <source>
        <dbReference type="ARBA" id="ARBA00022519"/>
    </source>
</evidence>